<name>A0A645IKV1_9ZZZZ</name>
<reference evidence="1" key="1">
    <citation type="submission" date="2019-08" db="EMBL/GenBank/DDBJ databases">
        <authorList>
            <person name="Kucharzyk K."/>
            <person name="Murdoch R.W."/>
            <person name="Higgins S."/>
            <person name="Loffler F."/>
        </authorList>
    </citation>
    <scope>NUCLEOTIDE SEQUENCE</scope>
</reference>
<dbReference type="AlphaFoldDB" id="A0A645IKV1"/>
<dbReference type="EMBL" id="VSSQ01116622">
    <property type="protein sequence ID" value="MPN51472.1"/>
    <property type="molecule type" value="Genomic_DNA"/>
</dbReference>
<organism evidence="1">
    <name type="scientific">bioreactor metagenome</name>
    <dbReference type="NCBI Taxonomy" id="1076179"/>
    <lineage>
        <taxon>unclassified sequences</taxon>
        <taxon>metagenomes</taxon>
        <taxon>ecological metagenomes</taxon>
    </lineage>
</organism>
<evidence type="ECO:0000313" key="1">
    <source>
        <dbReference type="EMBL" id="MPN51472.1"/>
    </source>
</evidence>
<sequence length="42" mass="4514">MLRYHVAAEVNATTDIELIGIRIAAKSGETYPATAKLTPITL</sequence>
<comment type="caution">
    <text evidence="1">The sequence shown here is derived from an EMBL/GenBank/DDBJ whole genome shotgun (WGS) entry which is preliminary data.</text>
</comment>
<protein>
    <submittedName>
        <fullName evidence="1">Uncharacterized protein</fullName>
    </submittedName>
</protein>
<accession>A0A645IKV1</accession>
<gene>
    <name evidence="1" type="ORF">SDC9_199118</name>
</gene>
<proteinExistence type="predicted"/>